<accession>A0ABW9VW31</accession>
<feature type="domain" description="GSCFA" evidence="1">
    <location>
        <begin position="40"/>
        <end position="309"/>
    </location>
</feature>
<name>A0ABW9VW31_9BURK</name>
<protein>
    <recommendedName>
        <fullName evidence="1">GSCFA domain-containing protein</fullName>
    </recommendedName>
</protein>
<organism evidence="2 3">
    <name type="scientific">Duganella levis</name>
    <dbReference type="NCBI Taxonomy" id="2692169"/>
    <lineage>
        <taxon>Bacteria</taxon>
        <taxon>Pseudomonadati</taxon>
        <taxon>Pseudomonadota</taxon>
        <taxon>Betaproteobacteria</taxon>
        <taxon>Burkholderiales</taxon>
        <taxon>Oxalobacteraceae</taxon>
        <taxon>Telluria group</taxon>
        <taxon>Duganella</taxon>
    </lineage>
</organism>
<reference evidence="2 3" key="1">
    <citation type="submission" date="2019-12" db="EMBL/GenBank/DDBJ databases">
        <title>Novel species isolated from a subtropical stream in China.</title>
        <authorList>
            <person name="Lu H."/>
        </authorList>
    </citation>
    <scope>NUCLEOTIDE SEQUENCE [LARGE SCALE GENOMIC DNA]</scope>
    <source>
        <strain evidence="2 3">CY42W</strain>
    </source>
</reference>
<comment type="caution">
    <text evidence="2">The sequence shown here is derived from an EMBL/GenBank/DDBJ whole genome shotgun (WGS) entry which is preliminary data.</text>
</comment>
<evidence type="ECO:0000313" key="3">
    <source>
        <dbReference type="Proteomes" id="UP000642144"/>
    </source>
</evidence>
<sequence length="359" mass="40445">MHPYKNLPEHNYWKSGIGEKFWADVNFKPNVKFKLSPRDKIATAGSCFAQHLARNLPALGLNHCVYEVAPTILTSARAGELQYGQFSARYGNIYTARQLRQVIEFAFHLRPLTHMSVETPTGWADLLRPGIQTEGFDSEHDLICDRVYHYECVKQLFLSSDCFIFTLGLTEAWYDNASGLVFPACPGTRIGTFDPELYKFVNFDAFEIIEDLTWCVNFIKDINPELKWIFTVSPVALAATATDNNVQVATMSSKSTLRVAADYLCKKFVHCDYFPSFEIVSSTATFGQFLDGDLRNISSRGVNFVMQNFKKSFVESETHSTQPDVVADAAPVRSLGDQLKSFANAECDEMFNDPNSTPH</sequence>
<gene>
    <name evidence="2" type="ORF">GTP69_05395</name>
</gene>
<dbReference type="RefSeq" id="WP_161053922.1">
    <property type="nucleotide sequence ID" value="NZ_WWCT01000003.1"/>
</dbReference>
<dbReference type="Proteomes" id="UP000642144">
    <property type="component" value="Unassembled WGS sequence"/>
</dbReference>
<dbReference type="EMBL" id="WWCT01000003">
    <property type="protein sequence ID" value="MYN25834.1"/>
    <property type="molecule type" value="Genomic_DNA"/>
</dbReference>
<dbReference type="Pfam" id="PF08885">
    <property type="entry name" value="GSCFA"/>
    <property type="match status" value="1"/>
</dbReference>
<keyword evidence="3" id="KW-1185">Reference proteome</keyword>
<dbReference type="InterPro" id="IPR014982">
    <property type="entry name" value="GSCFA"/>
</dbReference>
<evidence type="ECO:0000313" key="2">
    <source>
        <dbReference type="EMBL" id="MYN25834.1"/>
    </source>
</evidence>
<proteinExistence type="predicted"/>
<evidence type="ECO:0000259" key="1">
    <source>
        <dbReference type="Pfam" id="PF08885"/>
    </source>
</evidence>